<evidence type="ECO:0000313" key="3">
    <source>
        <dbReference type="Proteomes" id="UP001501353"/>
    </source>
</evidence>
<dbReference type="EMBL" id="BAAAZE010000010">
    <property type="protein sequence ID" value="GAA4026831.1"/>
    <property type="molecule type" value="Genomic_DNA"/>
</dbReference>
<accession>A0ABP7TII1</accession>
<keyword evidence="3" id="KW-1185">Reference proteome</keyword>
<evidence type="ECO:0000313" key="2">
    <source>
        <dbReference type="EMBL" id="GAA4026831.1"/>
    </source>
</evidence>
<feature type="domain" description="HipA N-terminal subdomain 1" evidence="1">
    <location>
        <begin position="27"/>
        <end position="94"/>
    </location>
</feature>
<sequence length="97" mass="10606">MNVRQAAPPDQLFVWAHIPGSTVPELCGVLMLHAGRMATFAYDPLWLESPRAFALSADLPLIGSTFDPPAGCQIHPIFDDAGPDRWGRAVIHQVFDP</sequence>
<protein>
    <recommendedName>
        <fullName evidence="1">HipA N-terminal subdomain 1 domain-containing protein</fullName>
    </recommendedName>
</protein>
<reference evidence="3" key="1">
    <citation type="journal article" date="2019" name="Int. J. Syst. Evol. Microbiol.">
        <title>The Global Catalogue of Microorganisms (GCM) 10K type strain sequencing project: providing services to taxonomists for standard genome sequencing and annotation.</title>
        <authorList>
            <consortium name="The Broad Institute Genomics Platform"/>
            <consortium name="The Broad Institute Genome Sequencing Center for Infectious Disease"/>
            <person name="Wu L."/>
            <person name="Ma J."/>
        </authorList>
    </citation>
    <scope>NUCLEOTIDE SEQUENCE [LARGE SCALE GENOMIC DNA]</scope>
    <source>
        <strain evidence="3">JCM 16673</strain>
    </source>
</reference>
<dbReference type="Pfam" id="PF13657">
    <property type="entry name" value="Couple_hipA"/>
    <property type="match status" value="1"/>
</dbReference>
<name>A0ABP7TII1_9BURK</name>
<evidence type="ECO:0000259" key="1">
    <source>
        <dbReference type="Pfam" id="PF13657"/>
    </source>
</evidence>
<dbReference type="RefSeq" id="WP_344763791.1">
    <property type="nucleotide sequence ID" value="NZ_BAAAZE010000010.1"/>
</dbReference>
<gene>
    <name evidence="2" type="ORF">GCM10022212_26060</name>
</gene>
<dbReference type="Proteomes" id="UP001501353">
    <property type="component" value="Unassembled WGS sequence"/>
</dbReference>
<dbReference type="InterPro" id="IPR017508">
    <property type="entry name" value="HipA_N1"/>
</dbReference>
<organism evidence="2 3">
    <name type="scientific">Actimicrobium antarcticum</name>
    <dbReference type="NCBI Taxonomy" id="1051899"/>
    <lineage>
        <taxon>Bacteria</taxon>
        <taxon>Pseudomonadati</taxon>
        <taxon>Pseudomonadota</taxon>
        <taxon>Betaproteobacteria</taxon>
        <taxon>Burkholderiales</taxon>
        <taxon>Oxalobacteraceae</taxon>
        <taxon>Actimicrobium</taxon>
    </lineage>
</organism>
<comment type="caution">
    <text evidence="2">The sequence shown here is derived from an EMBL/GenBank/DDBJ whole genome shotgun (WGS) entry which is preliminary data.</text>
</comment>
<proteinExistence type="predicted"/>